<keyword evidence="6" id="KW-0418">Kinase</keyword>
<keyword evidence="8" id="KW-0902">Two-component regulatory system</keyword>
<dbReference type="eggNOG" id="COG5002">
    <property type="taxonomic scope" value="Bacteria"/>
</dbReference>
<dbReference type="PROSITE" id="PS50109">
    <property type="entry name" value="HIS_KIN"/>
    <property type="match status" value="1"/>
</dbReference>
<evidence type="ECO:0000256" key="13">
    <source>
        <dbReference type="SAM" id="Phobius"/>
    </source>
</evidence>
<dbReference type="AlphaFoldDB" id="U6RD14"/>
<dbReference type="eggNOG" id="COG3292">
    <property type="taxonomic scope" value="Bacteria"/>
</dbReference>
<dbReference type="Pfam" id="PF00072">
    <property type="entry name" value="Response_reg"/>
    <property type="match status" value="1"/>
</dbReference>
<dbReference type="eggNOG" id="COG0745">
    <property type="taxonomic scope" value="Bacteria"/>
</dbReference>
<dbReference type="InterPro" id="IPR003661">
    <property type="entry name" value="HisK_dim/P_dom"/>
</dbReference>
<evidence type="ECO:0000256" key="4">
    <source>
        <dbReference type="ARBA" id="ARBA00022679"/>
    </source>
</evidence>
<dbReference type="CDD" id="cd17574">
    <property type="entry name" value="REC_OmpR"/>
    <property type="match status" value="1"/>
</dbReference>
<proteinExistence type="predicted"/>
<keyword evidence="5" id="KW-0547">Nucleotide-binding</keyword>
<dbReference type="Proteomes" id="UP000017831">
    <property type="component" value="Unassembled WGS sequence"/>
</dbReference>
<evidence type="ECO:0000256" key="1">
    <source>
        <dbReference type="ARBA" id="ARBA00000085"/>
    </source>
</evidence>
<dbReference type="Pfam" id="PF02518">
    <property type="entry name" value="HATPase_c"/>
    <property type="match status" value="1"/>
</dbReference>
<keyword evidence="9" id="KW-0805">Transcription regulation</keyword>
<dbReference type="PANTHER" id="PTHR43547:SF2">
    <property type="entry name" value="HYBRID SIGNAL TRANSDUCTION HISTIDINE KINASE C"/>
    <property type="match status" value="1"/>
</dbReference>
<dbReference type="STRING" id="1121098.HMPREF1534_03147"/>
<keyword evidence="7" id="KW-0067">ATP-binding</keyword>
<gene>
    <name evidence="17" type="ORF">HMPREF1534_03147</name>
</gene>
<dbReference type="EMBL" id="AQHY01000038">
    <property type="protein sequence ID" value="EOA53073.1"/>
    <property type="molecule type" value="Genomic_DNA"/>
</dbReference>
<evidence type="ECO:0000256" key="12">
    <source>
        <dbReference type="PROSITE-ProRule" id="PRU00169"/>
    </source>
</evidence>
<evidence type="ECO:0000313" key="18">
    <source>
        <dbReference type="Proteomes" id="UP000017831"/>
    </source>
</evidence>
<dbReference type="Pfam" id="PF00512">
    <property type="entry name" value="HisKA"/>
    <property type="match status" value="1"/>
</dbReference>
<dbReference type="Gene3D" id="3.40.50.2300">
    <property type="match status" value="1"/>
</dbReference>
<evidence type="ECO:0000259" key="16">
    <source>
        <dbReference type="PROSITE" id="PS50110"/>
    </source>
</evidence>
<dbReference type="SMART" id="SM00387">
    <property type="entry name" value="HATPase_c"/>
    <property type="match status" value="1"/>
</dbReference>
<evidence type="ECO:0000256" key="5">
    <source>
        <dbReference type="ARBA" id="ARBA00022741"/>
    </source>
</evidence>
<dbReference type="SUPFAM" id="SSF52172">
    <property type="entry name" value="CheY-like"/>
    <property type="match status" value="1"/>
</dbReference>
<dbReference type="PROSITE" id="PS50110">
    <property type="entry name" value="RESPONSE_REGULATORY"/>
    <property type="match status" value="1"/>
</dbReference>
<evidence type="ECO:0000256" key="7">
    <source>
        <dbReference type="ARBA" id="ARBA00022840"/>
    </source>
</evidence>
<feature type="transmembrane region" description="Helical" evidence="13">
    <location>
        <begin position="410"/>
        <end position="430"/>
    </location>
</feature>
<evidence type="ECO:0000256" key="10">
    <source>
        <dbReference type="ARBA" id="ARBA00023125"/>
    </source>
</evidence>
<feature type="domain" description="HTH araC/xylS-type" evidence="14">
    <location>
        <begin position="877"/>
        <end position="977"/>
    </location>
</feature>
<dbReference type="InterPro" id="IPR004358">
    <property type="entry name" value="Sig_transdc_His_kin-like_C"/>
</dbReference>
<dbReference type="OrthoDB" id="717811at2"/>
<dbReference type="Gene3D" id="1.10.287.130">
    <property type="match status" value="1"/>
</dbReference>
<dbReference type="InterPro" id="IPR015943">
    <property type="entry name" value="WD40/YVTN_repeat-like_dom_sf"/>
</dbReference>
<reference evidence="17 18" key="1">
    <citation type="submission" date="2013-04" db="EMBL/GenBank/DDBJ databases">
        <title>The Genome Sequence of Bacteroides massiliensis DSM 17679.</title>
        <authorList>
            <consortium name="The Broad Institute Genomics Platform"/>
            <person name="Earl A."/>
            <person name="Ward D."/>
            <person name="Feldgarden M."/>
            <person name="Gevers D."/>
            <person name="Martens E."/>
            <person name="Fenner L."/>
            <person name="Roux V."/>
            <person name="Mallet M.N."/>
            <person name="Raoult D."/>
            <person name="Walker B."/>
            <person name="Young S."/>
            <person name="Zeng Q."/>
            <person name="Gargeya S."/>
            <person name="Fitzgerald M."/>
            <person name="Haas B."/>
            <person name="Abouelleil A."/>
            <person name="Allen A.W."/>
            <person name="Alvarado L."/>
            <person name="Arachchi H.M."/>
            <person name="Berlin A.M."/>
            <person name="Chapman S.B."/>
            <person name="Gainer-Dewar J."/>
            <person name="Goldberg J."/>
            <person name="Griggs A."/>
            <person name="Gujja S."/>
            <person name="Hansen M."/>
            <person name="Howarth C."/>
            <person name="Imamovic A."/>
            <person name="Ireland A."/>
            <person name="Larimer J."/>
            <person name="McCowan C."/>
            <person name="Murphy C."/>
            <person name="Pearson M."/>
            <person name="Poon T.W."/>
            <person name="Priest M."/>
            <person name="Roberts A."/>
            <person name="Saif S."/>
            <person name="Shea T."/>
            <person name="Sisk P."/>
            <person name="Sykes S."/>
            <person name="Wortman J."/>
            <person name="Nusbaum C."/>
            <person name="Birren B."/>
        </authorList>
    </citation>
    <scope>NUCLEOTIDE SEQUENCE [LARGE SCALE GENOMIC DNA]</scope>
    <source>
        <strain evidence="18">B84634 / Timone 84634 / DSM 17679 / JCM 13223</strain>
    </source>
</reference>
<evidence type="ECO:0000259" key="15">
    <source>
        <dbReference type="PROSITE" id="PS50109"/>
    </source>
</evidence>
<dbReference type="HOGENOM" id="CLU_000445_28_1_10"/>
<accession>U6RD14</accession>
<evidence type="ECO:0000256" key="11">
    <source>
        <dbReference type="ARBA" id="ARBA00023163"/>
    </source>
</evidence>
<dbReference type="SUPFAM" id="SSF46689">
    <property type="entry name" value="Homeodomain-like"/>
    <property type="match status" value="1"/>
</dbReference>
<dbReference type="SMART" id="SM00342">
    <property type="entry name" value="HTH_ARAC"/>
    <property type="match status" value="1"/>
</dbReference>
<dbReference type="InterPro" id="IPR009057">
    <property type="entry name" value="Homeodomain-like_sf"/>
</dbReference>
<sequence length="985" mass="113421">MAKTWATKCCSGTYKNNYQLCCGIKDNMKCIYYAKERNKLYIGTHTGGLAVFDITRKQFRTLIPSQNNPTSQAGNIVNEIQPYKDKLIILTQAGVYLFNPEQEAFSPLTHNEDINKLLFRPYQFETFLIDSKERLWLADSKGGLLCIHMTDNSLHRYYTNAQDSSSIGKFRIVDIMENSKGEIYFGTIGSGLFKYIPDNDSFCQYGLGNNALPSDYCYYICESPIYRHLLILHSKGFSLFDPETGKSKHTYNLFQMGYCQGSSIYFAQNGETFIGGVNGMLSFFEEQLYHSNNNYHIYFDQLWVHNTRVLPDDETGILSQTLSQVKEIKLSHDQNNLIFEFCSSNYTLNEDIIYEYKLEGFSDHWIPTHSQSISYTNLSPGMYRLTVREHQGTHSISLNIYIAPPFYATYWAFMIYILCVIGIMYLIIYIKTKQTQLQTSLQFERKEKERTEELNQVKLRFFTNISHEFRTPLTLIIGQIEVLLQSNKLAPTIYNRILHIYKNAWHMRDLISELLDFRKQEQGYLKLKIEHKDIVPFIKEIYMSFYEYAATQQINYRFECPEQELKLWFDPVQLQKVIFNLISNAFKYTPKGGKINVSISSTNTQAHISIKDNGSGIPQEAVNKIFERFYQLENGANKFTLGTGIGLALSKGIIDLHHGNIHVKSEPEQGSEFIIDLLKGNSHFSPEDIAHTRLTTDDSRDINKPLDLTEMPVEEVLPVVPDTDSGKPVLLIVEDNKEMLDLLKSIFESMYEVHIAQNGKEGLQMAYQVHPSLIISDVMMPEMSGKELCYKIKNSIELSYIPVILLTAQVSEQYTIEGYMFGADDYITKPFNVKILIARCSNLIKTRQQMLERLKQPIANKQEAPDTININDRQLLEKATQIIKENFENPEFDMNLLASELGMGRSKLYTKLKEITGLTPNEFTLKLKLEEAMHLLNNAPHLNVTEISYQLGFSSARYFSKCFKTFYGIAPLNVRKNANPPAKEE</sequence>
<keyword evidence="4" id="KW-0808">Transferase</keyword>
<feature type="modified residue" description="4-aspartylphosphate" evidence="12">
    <location>
        <position position="777"/>
    </location>
</feature>
<keyword evidence="3 12" id="KW-0597">Phosphoprotein</keyword>
<dbReference type="Gene3D" id="1.10.10.60">
    <property type="entry name" value="Homeodomain-like"/>
    <property type="match status" value="1"/>
</dbReference>
<name>U6RD14_9BACT</name>
<dbReference type="Gene3D" id="2.130.10.10">
    <property type="entry name" value="YVTN repeat-like/Quinoprotein amine dehydrogenase"/>
    <property type="match status" value="1"/>
</dbReference>
<dbReference type="SMART" id="SM00448">
    <property type="entry name" value="REC"/>
    <property type="match status" value="1"/>
</dbReference>
<dbReference type="FunFam" id="1.10.287.130:FF:000034">
    <property type="entry name" value="Two-component system sensor histidine kinase/response regulator"/>
    <property type="match status" value="1"/>
</dbReference>
<dbReference type="PATRIC" id="fig|1121098.3.peg.3196"/>
<evidence type="ECO:0000256" key="8">
    <source>
        <dbReference type="ARBA" id="ARBA00023012"/>
    </source>
</evidence>
<dbReference type="PROSITE" id="PS01124">
    <property type="entry name" value="HTH_ARAC_FAMILY_2"/>
    <property type="match status" value="1"/>
</dbReference>
<evidence type="ECO:0000256" key="3">
    <source>
        <dbReference type="ARBA" id="ARBA00022553"/>
    </source>
</evidence>
<dbReference type="Pfam" id="PF12833">
    <property type="entry name" value="HTH_18"/>
    <property type="match status" value="1"/>
</dbReference>
<evidence type="ECO:0000256" key="6">
    <source>
        <dbReference type="ARBA" id="ARBA00022777"/>
    </source>
</evidence>
<dbReference type="InterPro" id="IPR018060">
    <property type="entry name" value="HTH_AraC"/>
</dbReference>
<organism evidence="17 18">
    <name type="scientific">Phocaeicola massiliensis B84634 = Timone 84634 = DSM 17679 = JCM 13223</name>
    <dbReference type="NCBI Taxonomy" id="1121098"/>
    <lineage>
        <taxon>Bacteria</taxon>
        <taxon>Pseudomonadati</taxon>
        <taxon>Bacteroidota</taxon>
        <taxon>Bacteroidia</taxon>
        <taxon>Bacteroidales</taxon>
        <taxon>Bacteroidaceae</taxon>
        <taxon>Phocaeicola</taxon>
    </lineage>
</organism>
<feature type="domain" description="Response regulatory" evidence="16">
    <location>
        <begin position="729"/>
        <end position="844"/>
    </location>
</feature>
<dbReference type="GO" id="GO:0005524">
    <property type="term" value="F:ATP binding"/>
    <property type="evidence" value="ECO:0007669"/>
    <property type="project" value="UniProtKB-KW"/>
</dbReference>
<dbReference type="GO" id="GO:0003700">
    <property type="term" value="F:DNA-binding transcription factor activity"/>
    <property type="evidence" value="ECO:0007669"/>
    <property type="project" value="InterPro"/>
</dbReference>
<dbReference type="CDD" id="cd00075">
    <property type="entry name" value="HATPase"/>
    <property type="match status" value="1"/>
</dbReference>
<keyword evidence="13" id="KW-0472">Membrane</keyword>
<dbReference type="Gene3D" id="2.60.40.10">
    <property type="entry name" value="Immunoglobulins"/>
    <property type="match status" value="1"/>
</dbReference>
<dbReference type="PROSITE" id="PS00041">
    <property type="entry name" value="HTH_ARAC_FAMILY_1"/>
    <property type="match status" value="1"/>
</dbReference>
<keyword evidence="11" id="KW-0804">Transcription</keyword>
<dbReference type="GO" id="GO:0000155">
    <property type="term" value="F:phosphorelay sensor kinase activity"/>
    <property type="evidence" value="ECO:0007669"/>
    <property type="project" value="InterPro"/>
</dbReference>
<evidence type="ECO:0000313" key="17">
    <source>
        <dbReference type="EMBL" id="EOA53073.1"/>
    </source>
</evidence>
<dbReference type="CDD" id="cd00082">
    <property type="entry name" value="HisKA"/>
    <property type="match status" value="1"/>
</dbReference>
<dbReference type="SUPFAM" id="SSF55874">
    <property type="entry name" value="ATPase domain of HSP90 chaperone/DNA topoisomerase II/histidine kinase"/>
    <property type="match status" value="1"/>
</dbReference>
<dbReference type="PANTHER" id="PTHR43547">
    <property type="entry name" value="TWO-COMPONENT HISTIDINE KINASE"/>
    <property type="match status" value="1"/>
</dbReference>
<dbReference type="InterPro" id="IPR018062">
    <property type="entry name" value="HTH_AraC-typ_CS"/>
</dbReference>
<dbReference type="GO" id="GO:0043565">
    <property type="term" value="F:sequence-specific DNA binding"/>
    <property type="evidence" value="ECO:0007669"/>
    <property type="project" value="InterPro"/>
</dbReference>
<comment type="catalytic activity">
    <reaction evidence="1">
        <text>ATP + protein L-histidine = ADP + protein N-phospho-L-histidine.</text>
        <dbReference type="EC" id="2.7.13.3"/>
    </reaction>
</comment>
<comment type="caution">
    <text evidence="17">The sequence shown here is derived from an EMBL/GenBank/DDBJ whole genome shotgun (WGS) entry which is preliminary data.</text>
</comment>
<dbReference type="EC" id="2.7.13.3" evidence="2"/>
<dbReference type="InterPro" id="IPR036097">
    <property type="entry name" value="HisK_dim/P_sf"/>
</dbReference>
<protein>
    <recommendedName>
        <fullName evidence="2">histidine kinase</fullName>
        <ecNumber evidence="2">2.7.13.3</ecNumber>
    </recommendedName>
</protein>
<evidence type="ECO:0000259" key="14">
    <source>
        <dbReference type="PROSITE" id="PS01124"/>
    </source>
</evidence>
<evidence type="ECO:0000256" key="2">
    <source>
        <dbReference type="ARBA" id="ARBA00012438"/>
    </source>
</evidence>
<dbReference type="FunFam" id="3.30.565.10:FF:000037">
    <property type="entry name" value="Hybrid sensor histidine kinase/response regulator"/>
    <property type="match status" value="1"/>
</dbReference>
<dbReference type="PRINTS" id="PR00344">
    <property type="entry name" value="BCTRLSENSOR"/>
</dbReference>
<evidence type="ECO:0000256" key="9">
    <source>
        <dbReference type="ARBA" id="ARBA00023015"/>
    </source>
</evidence>
<keyword evidence="13" id="KW-1133">Transmembrane helix</keyword>
<dbReference type="InterPro" id="IPR003594">
    <property type="entry name" value="HATPase_dom"/>
</dbReference>
<dbReference type="InterPro" id="IPR011006">
    <property type="entry name" value="CheY-like_superfamily"/>
</dbReference>
<dbReference type="InterPro" id="IPR011123">
    <property type="entry name" value="Y_Y_Y"/>
</dbReference>
<dbReference type="InterPro" id="IPR036890">
    <property type="entry name" value="HATPase_C_sf"/>
</dbReference>
<dbReference type="SUPFAM" id="SSF47384">
    <property type="entry name" value="Homodimeric domain of signal transducing histidine kinase"/>
    <property type="match status" value="1"/>
</dbReference>
<dbReference type="Pfam" id="PF07495">
    <property type="entry name" value="Y_Y_Y"/>
    <property type="match status" value="1"/>
</dbReference>
<keyword evidence="10" id="KW-0238">DNA-binding</keyword>
<dbReference type="SMART" id="SM00388">
    <property type="entry name" value="HisKA"/>
    <property type="match status" value="1"/>
</dbReference>
<dbReference type="InterPro" id="IPR013783">
    <property type="entry name" value="Ig-like_fold"/>
</dbReference>
<dbReference type="InterPro" id="IPR005467">
    <property type="entry name" value="His_kinase_dom"/>
</dbReference>
<keyword evidence="18" id="KW-1185">Reference proteome</keyword>
<dbReference type="Gene3D" id="3.30.565.10">
    <property type="entry name" value="Histidine kinase-like ATPase, C-terminal domain"/>
    <property type="match status" value="1"/>
</dbReference>
<keyword evidence="13" id="KW-0812">Transmembrane</keyword>
<dbReference type="SUPFAM" id="SSF101898">
    <property type="entry name" value="NHL repeat"/>
    <property type="match status" value="1"/>
</dbReference>
<feature type="domain" description="Histidine kinase" evidence="15">
    <location>
        <begin position="464"/>
        <end position="681"/>
    </location>
</feature>
<dbReference type="InterPro" id="IPR001789">
    <property type="entry name" value="Sig_transdc_resp-reg_receiver"/>
</dbReference>